<dbReference type="RefSeq" id="WP_168966538.1">
    <property type="nucleotide sequence ID" value="NZ_JABAFR010000033.1"/>
</dbReference>
<keyword evidence="8 11" id="KW-0648">Protein biosynthesis</keyword>
<dbReference type="InterPro" id="IPR045864">
    <property type="entry name" value="aa-tRNA-synth_II/BPL/LPL"/>
</dbReference>
<evidence type="ECO:0000256" key="2">
    <source>
        <dbReference type="ARBA" id="ARBA00022555"/>
    </source>
</evidence>
<dbReference type="EMBL" id="JABAFR010000033">
    <property type="protein sequence ID" value="NME45325.1"/>
    <property type="molecule type" value="Genomic_DNA"/>
</dbReference>
<feature type="domain" description="Aminoacyl-transfer RNA synthetases class-II family profile" evidence="14">
    <location>
        <begin position="180"/>
        <end position="490"/>
    </location>
</feature>
<feature type="binding site" evidence="11">
    <location>
        <position position="406"/>
    </location>
    <ligand>
        <name>Mg(2+)</name>
        <dbReference type="ChEBI" id="CHEBI:18420"/>
        <label>1</label>
    </ligand>
</feature>
<evidence type="ECO:0000256" key="8">
    <source>
        <dbReference type="ARBA" id="ARBA00022917"/>
    </source>
</evidence>
<keyword evidence="7 12" id="KW-0694">RNA-binding</keyword>
<dbReference type="InterPro" id="IPR044136">
    <property type="entry name" value="Lys-tRNA-ligase_II_N"/>
</dbReference>
<comment type="caution">
    <text evidence="16">The sequence shown here is derived from an EMBL/GenBank/DDBJ whole genome shotgun (WGS) entry which is preliminary data.</text>
</comment>
<evidence type="ECO:0000256" key="4">
    <source>
        <dbReference type="ARBA" id="ARBA00022723"/>
    </source>
</evidence>
<gene>
    <name evidence="11 16" type="primary">lysS</name>
    <name evidence="16" type="ORF">HF861_10640</name>
</gene>
<dbReference type="InterPro" id="IPR004364">
    <property type="entry name" value="Aa-tRNA-synt_II"/>
</dbReference>
<dbReference type="SUPFAM" id="SSF55681">
    <property type="entry name" value="Class II aaRS and biotin synthetases"/>
    <property type="match status" value="1"/>
</dbReference>
<comment type="subcellular location">
    <subcellularLocation>
        <location evidence="11">Cytoplasm</location>
    </subcellularLocation>
</comment>
<keyword evidence="9 11" id="KW-0030">Aminoacyl-tRNA synthetase</keyword>
<evidence type="ECO:0000256" key="12">
    <source>
        <dbReference type="PROSITE-ProRule" id="PRU00209"/>
    </source>
</evidence>
<dbReference type="InterPro" id="IPR004365">
    <property type="entry name" value="NA-bd_OB_tRNA"/>
</dbReference>
<feature type="binding site" evidence="11">
    <location>
        <position position="413"/>
    </location>
    <ligand>
        <name>Mg(2+)</name>
        <dbReference type="ChEBI" id="CHEBI:18420"/>
        <label>2</label>
    </ligand>
</feature>
<evidence type="ECO:0000256" key="1">
    <source>
        <dbReference type="ARBA" id="ARBA00008226"/>
    </source>
</evidence>
<keyword evidence="4 11" id="KW-0479">Metal-binding</keyword>
<evidence type="ECO:0000256" key="10">
    <source>
        <dbReference type="ARBA" id="ARBA00048573"/>
    </source>
</evidence>
<protein>
    <recommendedName>
        <fullName evidence="11">Lysine--tRNA ligase</fullName>
        <ecNumber evidence="11">6.1.1.6</ecNumber>
    </recommendedName>
    <alternativeName>
        <fullName evidence="11">Lysyl-tRNA synthetase</fullName>
        <shortName evidence="11">LysRS</shortName>
    </alternativeName>
</protein>
<dbReference type="InterPro" id="IPR006195">
    <property type="entry name" value="aa-tRNA-synth_II"/>
</dbReference>
<evidence type="ECO:0000256" key="13">
    <source>
        <dbReference type="RuleBase" id="RU000336"/>
    </source>
</evidence>
<dbReference type="GO" id="GO:0004824">
    <property type="term" value="F:lysine-tRNA ligase activity"/>
    <property type="evidence" value="ECO:0007669"/>
    <property type="project" value="UniProtKB-UniRule"/>
</dbReference>
<dbReference type="CDD" id="cd04322">
    <property type="entry name" value="LysRS_N"/>
    <property type="match status" value="1"/>
</dbReference>
<evidence type="ECO:0000256" key="3">
    <source>
        <dbReference type="ARBA" id="ARBA00022598"/>
    </source>
</evidence>
<comment type="cofactor">
    <cofactor evidence="11 13">
        <name>Mg(2+)</name>
        <dbReference type="ChEBI" id="CHEBI:18420"/>
    </cofactor>
    <text evidence="11 13">Binds 3 Mg(2+) ions per subunit.</text>
</comment>
<evidence type="ECO:0000259" key="14">
    <source>
        <dbReference type="PROSITE" id="PS50862"/>
    </source>
</evidence>
<dbReference type="PANTHER" id="PTHR42918:SF15">
    <property type="entry name" value="LYSINE--TRNA LIGASE, CHLOROPLASTIC_MITOCHONDRIAL"/>
    <property type="match status" value="1"/>
</dbReference>
<keyword evidence="2 12" id="KW-0820">tRNA-binding</keyword>
<reference evidence="16 17" key="1">
    <citation type="submission" date="2020-04" db="EMBL/GenBank/DDBJ databases">
        <authorList>
            <person name="Hitch T.C.A."/>
            <person name="Wylensek D."/>
            <person name="Clavel T."/>
        </authorList>
    </citation>
    <scope>NUCLEOTIDE SEQUENCE [LARGE SCALE GENOMIC DNA]</scope>
    <source>
        <strain evidence="16 17">BSM-383-APC-22F</strain>
    </source>
</reference>
<evidence type="ECO:0000256" key="5">
    <source>
        <dbReference type="ARBA" id="ARBA00022741"/>
    </source>
</evidence>
<dbReference type="InterPro" id="IPR002313">
    <property type="entry name" value="Lys-tRNA-ligase_II"/>
</dbReference>
<dbReference type="GO" id="GO:0005829">
    <property type="term" value="C:cytosol"/>
    <property type="evidence" value="ECO:0007669"/>
    <property type="project" value="TreeGrafter"/>
</dbReference>
<dbReference type="SUPFAM" id="SSF50249">
    <property type="entry name" value="Nucleic acid-binding proteins"/>
    <property type="match status" value="2"/>
</dbReference>
<dbReference type="InterPro" id="IPR002547">
    <property type="entry name" value="tRNA-bd_dom"/>
</dbReference>
<dbReference type="HAMAP" id="MF_00252">
    <property type="entry name" value="Lys_tRNA_synth_class2"/>
    <property type="match status" value="1"/>
</dbReference>
<dbReference type="NCBIfam" id="TIGR00499">
    <property type="entry name" value="lysS_bact"/>
    <property type="match status" value="1"/>
</dbReference>
<comment type="similarity">
    <text evidence="1 11">Belongs to the class-II aminoacyl-tRNA synthetase family.</text>
</comment>
<dbReference type="PROSITE" id="PS50862">
    <property type="entry name" value="AA_TRNA_LIGASE_II"/>
    <property type="match status" value="1"/>
</dbReference>
<evidence type="ECO:0000313" key="16">
    <source>
        <dbReference type="EMBL" id="NME45325.1"/>
    </source>
</evidence>
<keyword evidence="11 13" id="KW-0460">Magnesium</keyword>
<dbReference type="GO" id="GO:0000287">
    <property type="term" value="F:magnesium ion binding"/>
    <property type="evidence" value="ECO:0007669"/>
    <property type="project" value="UniProtKB-UniRule"/>
</dbReference>
<dbReference type="Pfam" id="PF01588">
    <property type="entry name" value="tRNA_bind"/>
    <property type="match status" value="1"/>
</dbReference>
<dbReference type="GO" id="GO:0006430">
    <property type="term" value="P:lysyl-tRNA aminoacylation"/>
    <property type="evidence" value="ECO:0007669"/>
    <property type="project" value="UniProtKB-UniRule"/>
</dbReference>
<name>A0A7X9RHV4_9FIRM</name>
<dbReference type="PRINTS" id="PR00982">
    <property type="entry name" value="TRNASYNTHLYS"/>
</dbReference>
<dbReference type="GO" id="GO:0000049">
    <property type="term" value="F:tRNA binding"/>
    <property type="evidence" value="ECO:0007669"/>
    <property type="project" value="UniProtKB-UniRule"/>
</dbReference>
<dbReference type="Pfam" id="PF00152">
    <property type="entry name" value="tRNA-synt_2"/>
    <property type="match status" value="1"/>
</dbReference>
<proteinExistence type="inferred from homology"/>
<dbReference type="GO" id="GO:0140096">
    <property type="term" value="F:catalytic activity, acting on a protein"/>
    <property type="evidence" value="ECO:0007669"/>
    <property type="project" value="UniProtKB-ARBA"/>
</dbReference>
<evidence type="ECO:0000256" key="7">
    <source>
        <dbReference type="ARBA" id="ARBA00022884"/>
    </source>
</evidence>
<comment type="catalytic activity">
    <reaction evidence="10 11 13">
        <text>tRNA(Lys) + L-lysine + ATP = L-lysyl-tRNA(Lys) + AMP + diphosphate</text>
        <dbReference type="Rhea" id="RHEA:20792"/>
        <dbReference type="Rhea" id="RHEA-COMP:9696"/>
        <dbReference type="Rhea" id="RHEA-COMP:9697"/>
        <dbReference type="ChEBI" id="CHEBI:30616"/>
        <dbReference type="ChEBI" id="CHEBI:32551"/>
        <dbReference type="ChEBI" id="CHEBI:33019"/>
        <dbReference type="ChEBI" id="CHEBI:78442"/>
        <dbReference type="ChEBI" id="CHEBI:78529"/>
        <dbReference type="ChEBI" id="CHEBI:456215"/>
        <dbReference type="EC" id="6.1.1.6"/>
    </reaction>
</comment>
<dbReference type="EC" id="6.1.1.6" evidence="11"/>
<keyword evidence="5 11" id="KW-0547">Nucleotide-binding</keyword>
<sequence length="652" mass="74305">MAQQKLTEQERVRRQKMQDLKDMGIDPFGSAYKRTTTSGKIIAQYEDKTKEELQELDVHVKIAGRIMTKRRQGKAGFMHIQDIDGQIQIYVRKDVVGEEQYEIFKKNDLGDIVGIEGTIMKTDHGQLSVRAQVYTHLSKALRPLPEKYHGLTDVEERFRRRYVDLIMNLEAKHIAITRPKIIRAVQEYLDGQGLMEVETPVLQPILGGAAARPFVTHHNTLNMPFYLRIATELPLKRLIVGGLEGVYEIGRLFRNEGMDATHNPEFTTVEAYVAYSDLHGMMDLIEGLFDHVANKVLGTTDITYQGQEISLKAPFKRITMCDAIKEKTGIDFKQVTSYEEACQLAKEHDIEVEKIHNSIGHIIQLFFDKYVEETIVQPTFVYEYPIEISPLAKKNSEDPRFTDRYELFICGHEYANAFSELNDPIDQRERFEKQLELRDLGDEEANEMDVDYVEALEYGMPPTGGVGLGIDRFVMLLTDQRTIREVLLFPHMKLTGESKGAKLEKKSQETVSSTSADVKSTVNKKPTIDYSKVEIEPLFKDFVDFETFSKSDFRAVKVKECRAVPKSKKLLEFILDDGTEEDRTILSGIHDYYEPEELVGKTLVAITNLPPRKMMGIDSCGMIISAVHNEAGEERLNLLVLDDAIPAGAKLY</sequence>
<dbReference type="GO" id="GO:0005524">
    <property type="term" value="F:ATP binding"/>
    <property type="evidence" value="ECO:0007669"/>
    <property type="project" value="UniProtKB-UniRule"/>
</dbReference>
<keyword evidence="6 11" id="KW-0067">ATP-binding</keyword>
<accession>A0A7X9RHV4</accession>
<dbReference type="Proteomes" id="UP000540014">
    <property type="component" value="Unassembled WGS sequence"/>
</dbReference>
<comment type="subunit">
    <text evidence="11">Homodimer.</text>
</comment>
<organism evidence="16 17">
    <name type="scientific">Faecalicoccus pleomorphus</name>
    <dbReference type="NCBI Taxonomy" id="1323"/>
    <lineage>
        <taxon>Bacteria</taxon>
        <taxon>Bacillati</taxon>
        <taxon>Bacillota</taxon>
        <taxon>Erysipelotrichia</taxon>
        <taxon>Erysipelotrichales</taxon>
        <taxon>Erysipelotrichaceae</taxon>
        <taxon>Faecalicoccus</taxon>
    </lineage>
</organism>
<evidence type="ECO:0000256" key="6">
    <source>
        <dbReference type="ARBA" id="ARBA00022840"/>
    </source>
</evidence>
<keyword evidence="3 11" id="KW-0436">Ligase</keyword>
<dbReference type="FunFam" id="2.40.50.140:FF:000024">
    <property type="entry name" value="Lysine--tRNA ligase"/>
    <property type="match status" value="1"/>
</dbReference>
<dbReference type="Pfam" id="PF01336">
    <property type="entry name" value="tRNA_anti-codon"/>
    <property type="match status" value="1"/>
</dbReference>
<dbReference type="InterPro" id="IPR012340">
    <property type="entry name" value="NA-bd_OB-fold"/>
</dbReference>
<dbReference type="CDD" id="cd00775">
    <property type="entry name" value="LysRS_core"/>
    <property type="match status" value="1"/>
</dbReference>
<dbReference type="Gene3D" id="2.40.50.140">
    <property type="entry name" value="Nucleic acid-binding proteins"/>
    <property type="match status" value="2"/>
</dbReference>
<keyword evidence="11" id="KW-0963">Cytoplasm</keyword>
<evidence type="ECO:0000256" key="11">
    <source>
        <dbReference type="HAMAP-Rule" id="MF_00252"/>
    </source>
</evidence>
<evidence type="ECO:0000259" key="15">
    <source>
        <dbReference type="PROSITE" id="PS50886"/>
    </source>
</evidence>
<dbReference type="Gene3D" id="3.30.930.10">
    <property type="entry name" value="Bira Bifunctional Protein, Domain 2"/>
    <property type="match status" value="1"/>
</dbReference>
<dbReference type="NCBIfam" id="NF001756">
    <property type="entry name" value="PRK00484.1"/>
    <property type="match status" value="1"/>
</dbReference>
<feature type="domain" description="TRNA-binding" evidence="15">
    <location>
        <begin position="547"/>
        <end position="652"/>
    </location>
</feature>
<feature type="binding site" evidence="11">
    <location>
        <position position="413"/>
    </location>
    <ligand>
        <name>Mg(2+)</name>
        <dbReference type="ChEBI" id="CHEBI:18420"/>
        <label>1</label>
    </ligand>
</feature>
<dbReference type="InterPro" id="IPR018149">
    <property type="entry name" value="Lys-tRNA-synth_II_C"/>
</dbReference>
<dbReference type="PROSITE" id="PS50886">
    <property type="entry name" value="TRBD"/>
    <property type="match status" value="1"/>
</dbReference>
<evidence type="ECO:0000313" key="17">
    <source>
        <dbReference type="Proteomes" id="UP000540014"/>
    </source>
</evidence>
<dbReference type="PANTHER" id="PTHR42918">
    <property type="entry name" value="LYSYL-TRNA SYNTHETASE"/>
    <property type="match status" value="1"/>
</dbReference>
<dbReference type="GO" id="GO:0016740">
    <property type="term" value="F:transferase activity"/>
    <property type="evidence" value="ECO:0007669"/>
    <property type="project" value="UniProtKB-ARBA"/>
</dbReference>
<evidence type="ECO:0000256" key="9">
    <source>
        <dbReference type="ARBA" id="ARBA00023146"/>
    </source>
</evidence>
<dbReference type="AlphaFoldDB" id="A0A7X9RHV4"/>